<comment type="caution">
    <text evidence="1">The sequence shown here is derived from an EMBL/GenBank/DDBJ whole genome shotgun (WGS) entry which is preliminary data.</text>
</comment>
<dbReference type="PROSITE" id="PS51257">
    <property type="entry name" value="PROKAR_LIPOPROTEIN"/>
    <property type="match status" value="1"/>
</dbReference>
<keyword evidence="2" id="KW-1185">Reference proteome</keyword>
<evidence type="ECO:0000313" key="2">
    <source>
        <dbReference type="Proteomes" id="UP000574332"/>
    </source>
</evidence>
<reference evidence="1 2" key="1">
    <citation type="submission" date="2020-07" db="EMBL/GenBank/DDBJ databases">
        <title>Genomic Encyclopedia of Type Strains, Phase IV (KMG-IV): sequencing the most valuable type-strain genomes for metagenomic binning, comparative biology and taxonomic classification.</title>
        <authorList>
            <person name="Goeker M."/>
        </authorList>
    </citation>
    <scope>NUCLEOTIDE SEQUENCE [LARGE SCALE GENOMIC DNA]</scope>
    <source>
        <strain evidence="1 2">DSM 23697</strain>
    </source>
</reference>
<name>A0A8E1ZYR5_9PORP</name>
<dbReference type="AlphaFoldDB" id="A0A8E1ZYR5"/>
<accession>A0A8E1ZYR5</accession>
<evidence type="ECO:0008006" key="3">
    <source>
        <dbReference type="Google" id="ProtNLM"/>
    </source>
</evidence>
<organism evidence="1 2">
    <name type="scientific">Macellibacteroides fermentans</name>
    <dbReference type="NCBI Taxonomy" id="879969"/>
    <lineage>
        <taxon>Bacteria</taxon>
        <taxon>Pseudomonadati</taxon>
        <taxon>Bacteroidota</taxon>
        <taxon>Bacteroidia</taxon>
        <taxon>Bacteroidales</taxon>
        <taxon>Porphyromonadaceae</taxon>
        <taxon>Macellibacteroides</taxon>
    </lineage>
</organism>
<proteinExistence type="predicted"/>
<gene>
    <name evidence="1" type="ORF">F5613_000340</name>
</gene>
<evidence type="ECO:0000313" key="1">
    <source>
        <dbReference type="EMBL" id="NYI48295.1"/>
    </source>
</evidence>
<protein>
    <recommendedName>
        <fullName evidence="3">Lipoprotein</fullName>
    </recommendedName>
</protein>
<dbReference type="Proteomes" id="UP000574332">
    <property type="component" value="Unassembled WGS sequence"/>
</dbReference>
<dbReference type="EMBL" id="JACCCY010000001">
    <property type="protein sequence ID" value="NYI48295.1"/>
    <property type="molecule type" value="Genomic_DNA"/>
</dbReference>
<sequence>MKRVLCLSMLISLAGCNGDVFIDDYMSKGDDEITISETNNSKEINFKSDNWGLIDIVCETSDQYTINAYNIDGELTYLPFKEKELGTVHLKNDYMDVQVEKKGGNKLKVILNENLINENVRMLIEVGNSFKYEKIEVQLAPTQKYQIDSVVYDFDKFETDVSRLEKMQNIIIENNASSPLTFSVLPYNKSSHEILFSNSTTVWREELFTNLLGIPLPEITIPDIADGKPVLRDTKIAFGIQEQHLAVDLDKEFSVDVTIDGFDKIKVVVFNVMRSYSVPYKIYISNPRTGKKITSSGKLYSSEPMDYYILKQVLDEN</sequence>